<sequence length="75" mass="8040">VSLPAILNFAINPLIGAIDLFWVGRMSNALSLAGQSAANQVFTSAFWIISFLPSVTTPLVAKHWAAGEKEKARDV</sequence>
<dbReference type="InterPro" id="IPR002528">
    <property type="entry name" value="MATE_fam"/>
</dbReference>
<evidence type="ECO:0008006" key="4">
    <source>
        <dbReference type="Google" id="ProtNLM"/>
    </source>
</evidence>
<dbReference type="EMBL" id="BRXZ01001287">
    <property type="protein sequence ID" value="GMH67369.1"/>
    <property type="molecule type" value="Genomic_DNA"/>
</dbReference>
<feature type="non-terminal residue" evidence="2">
    <location>
        <position position="75"/>
    </location>
</feature>
<gene>
    <name evidence="2" type="ORF">TrRE_jg13245</name>
</gene>
<dbReference type="GO" id="GO:0015297">
    <property type="term" value="F:antiporter activity"/>
    <property type="evidence" value="ECO:0007669"/>
    <property type="project" value="InterPro"/>
</dbReference>
<dbReference type="OrthoDB" id="2126698at2759"/>
<dbReference type="Proteomes" id="UP001165082">
    <property type="component" value="Unassembled WGS sequence"/>
</dbReference>
<feature type="non-terminal residue" evidence="2">
    <location>
        <position position="1"/>
    </location>
</feature>
<evidence type="ECO:0000313" key="2">
    <source>
        <dbReference type="EMBL" id="GMH67369.1"/>
    </source>
</evidence>
<proteinExistence type="inferred from homology"/>
<accession>A0A9W7E420</accession>
<reference evidence="2" key="1">
    <citation type="submission" date="2022-07" db="EMBL/GenBank/DDBJ databases">
        <title>Genome analysis of Parmales, a sister group of diatoms, reveals the evolutionary specialization of diatoms from phago-mixotrophs to photoautotrophs.</title>
        <authorList>
            <person name="Ban H."/>
            <person name="Sato S."/>
            <person name="Yoshikawa S."/>
            <person name="Kazumasa Y."/>
            <person name="Nakamura Y."/>
            <person name="Ichinomiya M."/>
            <person name="Saitoh K."/>
            <person name="Sato N."/>
            <person name="Blanc-Mathieu R."/>
            <person name="Endo H."/>
            <person name="Kuwata A."/>
            <person name="Ogata H."/>
        </authorList>
    </citation>
    <scope>NUCLEOTIDE SEQUENCE</scope>
</reference>
<keyword evidence="3" id="KW-1185">Reference proteome</keyword>
<dbReference type="GO" id="GO:0016020">
    <property type="term" value="C:membrane"/>
    <property type="evidence" value="ECO:0007669"/>
    <property type="project" value="InterPro"/>
</dbReference>
<evidence type="ECO:0000313" key="3">
    <source>
        <dbReference type="Proteomes" id="UP001165082"/>
    </source>
</evidence>
<dbReference type="AlphaFoldDB" id="A0A9W7E420"/>
<name>A0A9W7E420_9STRA</name>
<comment type="caution">
    <text evidence="2">The sequence shown here is derived from an EMBL/GenBank/DDBJ whole genome shotgun (WGS) entry which is preliminary data.</text>
</comment>
<evidence type="ECO:0000256" key="1">
    <source>
        <dbReference type="ARBA" id="ARBA00010199"/>
    </source>
</evidence>
<protein>
    <recommendedName>
        <fullName evidence="4">MATE family efflux transporter</fullName>
    </recommendedName>
</protein>
<dbReference type="Pfam" id="PF01554">
    <property type="entry name" value="MatE"/>
    <property type="match status" value="1"/>
</dbReference>
<comment type="similarity">
    <text evidence="1">Belongs to the multi antimicrobial extrusion (MATE) (TC 2.A.66.1) family.</text>
</comment>
<dbReference type="GO" id="GO:0042910">
    <property type="term" value="F:xenobiotic transmembrane transporter activity"/>
    <property type="evidence" value="ECO:0007669"/>
    <property type="project" value="InterPro"/>
</dbReference>
<organism evidence="2 3">
    <name type="scientific">Triparma retinervis</name>
    <dbReference type="NCBI Taxonomy" id="2557542"/>
    <lineage>
        <taxon>Eukaryota</taxon>
        <taxon>Sar</taxon>
        <taxon>Stramenopiles</taxon>
        <taxon>Ochrophyta</taxon>
        <taxon>Bolidophyceae</taxon>
        <taxon>Parmales</taxon>
        <taxon>Triparmaceae</taxon>
        <taxon>Triparma</taxon>
    </lineage>
</organism>